<dbReference type="RefSeq" id="WP_126421142.1">
    <property type="nucleotide sequence ID" value="NZ_AP018827.1"/>
</dbReference>
<feature type="domain" description="Ketopantoate reductase C-terminal" evidence="12">
    <location>
        <begin position="171"/>
        <end position="289"/>
    </location>
</feature>
<dbReference type="Proteomes" id="UP000278756">
    <property type="component" value="Chromosome 1"/>
</dbReference>
<evidence type="ECO:0000256" key="7">
    <source>
        <dbReference type="ARBA" id="ARBA00023002"/>
    </source>
</evidence>
<dbReference type="NCBIfam" id="TIGR00745">
    <property type="entry name" value="apbA_panE"/>
    <property type="match status" value="1"/>
</dbReference>
<reference evidence="14" key="2">
    <citation type="journal article" date="2017" name="Plant Physiol. Biochem.">
        <title>Differential oxidative and antioxidative response of duckweed Lemna minor toward plant growth promoting/inhibiting bacteria.</title>
        <authorList>
            <person name="Ishizawa H."/>
            <person name="Kuroda M."/>
            <person name="Morikawa M."/>
            <person name="Ike M."/>
        </authorList>
    </citation>
    <scope>NUCLEOTIDE SEQUENCE [LARGE SCALE GENOMIC DNA]</scope>
    <source>
        <strain evidence="14">M6</strain>
    </source>
</reference>
<organism evidence="13 14">
    <name type="scientific">Asticcacaulis excentricus</name>
    <dbReference type="NCBI Taxonomy" id="78587"/>
    <lineage>
        <taxon>Bacteria</taxon>
        <taxon>Pseudomonadati</taxon>
        <taxon>Pseudomonadota</taxon>
        <taxon>Alphaproteobacteria</taxon>
        <taxon>Caulobacterales</taxon>
        <taxon>Caulobacteraceae</taxon>
        <taxon>Asticcacaulis</taxon>
    </lineage>
</organism>
<evidence type="ECO:0000256" key="1">
    <source>
        <dbReference type="ARBA" id="ARBA00004994"/>
    </source>
</evidence>
<reference evidence="14" key="1">
    <citation type="journal article" date="2017" name="Biotechnol. Biofuels">
        <title>Evaluation of environmental bacterial communities as a factor affecting the growth of duckweed Lemna minor.</title>
        <authorList>
            <person name="Ishizawa H."/>
            <person name="Kuroda M."/>
            <person name="Morikawa M."/>
            <person name="Ike M."/>
        </authorList>
    </citation>
    <scope>NUCLEOTIDE SEQUENCE [LARGE SCALE GENOMIC DNA]</scope>
    <source>
        <strain evidence="14">M6</strain>
    </source>
</reference>
<dbReference type="GO" id="GO:0015940">
    <property type="term" value="P:pantothenate biosynthetic process"/>
    <property type="evidence" value="ECO:0007669"/>
    <property type="project" value="UniProtKB-UniPathway"/>
</dbReference>
<dbReference type="InterPro" id="IPR051402">
    <property type="entry name" value="KPR-Related"/>
</dbReference>
<dbReference type="InterPro" id="IPR013752">
    <property type="entry name" value="KPA_reductase"/>
</dbReference>
<comment type="catalytic activity">
    <reaction evidence="9 10">
        <text>(R)-pantoate + NADP(+) = 2-dehydropantoate + NADPH + H(+)</text>
        <dbReference type="Rhea" id="RHEA:16233"/>
        <dbReference type="ChEBI" id="CHEBI:11561"/>
        <dbReference type="ChEBI" id="CHEBI:15378"/>
        <dbReference type="ChEBI" id="CHEBI:15980"/>
        <dbReference type="ChEBI" id="CHEBI:57783"/>
        <dbReference type="ChEBI" id="CHEBI:58349"/>
        <dbReference type="EC" id="1.1.1.169"/>
    </reaction>
</comment>
<dbReference type="PANTHER" id="PTHR21708:SF26">
    <property type="entry name" value="2-DEHYDROPANTOATE 2-REDUCTASE"/>
    <property type="match status" value="1"/>
</dbReference>
<dbReference type="SUPFAM" id="SSF48179">
    <property type="entry name" value="6-phosphogluconate dehydrogenase C-terminal domain-like"/>
    <property type="match status" value="1"/>
</dbReference>
<dbReference type="InterPro" id="IPR013332">
    <property type="entry name" value="KPR_N"/>
</dbReference>
<evidence type="ECO:0000313" key="13">
    <source>
        <dbReference type="EMBL" id="BBF80670.1"/>
    </source>
</evidence>
<evidence type="ECO:0000256" key="2">
    <source>
        <dbReference type="ARBA" id="ARBA00007870"/>
    </source>
</evidence>
<evidence type="ECO:0000256" key="4">
    <source>
        <dbReference type="ARBA" id="ARBA00019465"/>
    </source>
</evidence>
<dbReference type="InterPro" id="IPR008927">
    <property type="entry name" value="6-PGluconate_DH-like_C_sf"/>
</dbReference>
<dbReference type="SUPFAM" id="SSF51735">
    <property type="entry name" value="NAD(P)-binding Rossmann-fold domains"/>
    <property type="match status" value="1"/>
</dbReference>
<keyword evidence="7 10" id="KW-0560">Oxidoreductase</keyword>
<dbReference type="GO" id="GO:0005737">
    <property type="term" value="C:cytoplasm"/>
    <property type="evidence" value="ECO:0007669"/>
    <property type="project" value="TreeGrafter"/>
</dbReference>
<dbReference type="Pfam" id="PF08546">
    <property type="entry name" value="ApbA_C"/>
    <property type="match status" value="1"/>
</dbReference>
<dbReference type="PANTHER" id="PTHR21708">
    <property type="entry name" value="PROBABLE 2-DEHYDROPANTOATE 2-REDUCTASE"/>
    <property type="match status" value="1"/>
</dbReference>
<evidence type="ECO:0000256" key="6">
    <source>
        <dbReference type="ARBA" id="ARBA00022857"/>
    </source>
</evidence>
<comment type="function">
    <text evidence="10">Catalyzes the NADPH-dependent reduction of ketopantoate into pantoic acid.</text>
</comment>
<dbReference type="InterPro" id="IPR003710">
    <property type="entry name" value="ApbA"/>
</dbReference>
<accession>A0A3G9G055</accession>
<proteinExistence type="inferred from homology"/>
<keyword evidence="5 10" id="KW-0566">Pantothenate biosynthesis</keyword>
<dbReference type="UniPathway" id="UPA00028">
    <property type="reaction ID" value="UER00004"/>
</dbReference>
<evidence type="ECO:0000256" key="10">
    <source>
        <dbReference type="RuleBase" id="RU362068"/>
    </source>
</evidence>
<dbReference type="OrthoDB" id="247668at2"/>
<evidence type="ECO:0000256" key="8">
    <source>
        <dbReference type="ARBA" id="ARBA00032024"/>
    </source>
</evidence>
<dbReference type="GO" id="GO:0008677">
    <property type="term" value="F:2-dehydropantoate 2-reductase activity"/>
    <property type="evidence" value="ECO:0007669"/>
    <property type="project" value="UniProtKB-EC"/>
</dbReference>
<dbReference type="Gene3D" id="3.40.50.720">
    <property type="entry name" value="NAD(P)-binding Rossmann-like Domain"/>
    <property type="match status" value="1"/>
</dbReference>
<keyword evidence="6 10" id="KW-0521">NADP</keyword>
<dbReference type="Pfam" id="PF02558">
    <property type="entry name" value="ApbA"/>
    <property type="match status" value="1"/>
</dbReference>
<comment type="similarity">
    <text evidence="2 10">Belongs to the ketopantoate reductase family.</text>
</comment>
<dbReference type="AlphaFoldDB" id="A0A3G9G055"/>
<protein>
    <recommendedName>
        <fullName evidence="4 10">2-dehydropantoate 2-reductase</fullName>
        <ecNumber evidence="3 10">1.1.1.169</ecNumber>
    </recommendedName>
    <alternativeName>
        <fullName evidence="8 10">Ketopantoate reductase</fullName>
    </alternativeName>
</protein>
<evidence type="ECO:0000313" key="14">
    <source>
        <dbReference type="Proteomes" id="UP000278756"/>
    </source>
</evidence>
<sequence>MANIVIIGPGAVGLSVGAALIDAGHQVVFAARQAFAQLKVANAGEMAPRRRVSVVTVPEALTPADWVLLCVKAHQVEGAKAWLDATVGPHTRVAILQNGVEHRERVTPVVPAGTVLVPVVVDIPAGRSAPGVAEWRGRAGVLTADTPEGQDFCALFTGSFVTARPTPDYVSENWKKLCVNAPGGAILALTGQTMQVFHQPGIAAIARAILSECVAVGRAEGADLPDDLIDTQMARFMAATPDDTNSMYDDRAAGRETEWDARNAVIARKGRLHGIPTPVSDLIVPLLAAQKVGVPG</sequence>
<evidence type="ECO:0000256" key="5">
    <source>
        <dbReference type="ARBA" id="ARBA00022655"/>
    </source>
</evidence>
<evidence type="ECO:0000259" key="12">
    <source>
        <dbReference type="Pfam" id="PF08546"/>
    </source>
</evidence>
<dbReference type="EMBL" id="AP018827">
    <property type="protein sequence ID" value="BBF80670.1"/>
    <property type="molecule type" value="Genomic_DNA"/>
</dbReference>
<dbReference type="Gene3D" id="1.10.1040.10">
    <property type="entry name" value="N-(1-d-carboxylethyl)-l-norvaline Dehydrogenase, domain 2"/>
    <property type="match status" value="1"/>
</dbReference>
<feature type="domain" description="Ketopantoate reductase N-terminal" evidence="11">
    <location>
        <begin position="4"/>
        <end position="140"/>
    </location>
</feature>
<gene>
    <name evidence="13" type="ORF">EM6_1255</name>
</gene>
<evidence type="ECO:0000256" key="9">
    <source>
        <dbReference type="ARBA" id="ARBA00048793"/>
    </source>
</evidence>
<dbReference type="InterPro" id="IPR013328">
    <property type="entry name" value="6PGD_dom2"/>
</dbReference>
<evidence type="ECO:0000259" key="11">
    <source>
        <dbReference type="Pfam" id="PF02558"/>
    </source>
</evidence>
<name>A0A3G9G055_9CAUL</name>
<dbReference type="InterPro" id="IPR036291">
    <property type="entry name" value="NAD(P)-bd_dom_sf"/>
</dbReference>
<dbReference type="EC" id="1.1.1.169" evidence="3 10"/>
<comment type="pathway">
    <text evidence="1 10">Cofactor biosynthesis; (R)-pantothenate biosynthesis; (R)-pantoate from 3-methyl-2-oxobutanoate: step 2/2.</text>
</comment>
<dbReference type="NCBIfam" id="NF005091">
    <property type="entry name" value="PRK06522.2-2"/>
    <property type="match status" value="1"/>
</dbReference>
<evidence type="ECO:0000256" key="3">
    <source>
        <dbReference type="ARBA" id="ARBA00013014"/>
    </source>
</evidence>